<keyword evidence="2" id="KW-1185">Reference proteome</keyword>
<dbReference type="EMBL" id="PKPP01000955">
    <property type="protein sequence ID" value="PWA87057.1"/>
    <property type="molecule type" value="Genomic_DNA"/>
</dbReference>
<proteinExistence type="predicted"/>
<comment type="caution">
    <text evidence="1">The sequence shown here is derived from an EMBL/GenBank/DDBJ whole genome shotgun (WGS) entry which is preliminary data.</text>
</comment>
<accession>A0A2U1PMZ5</accession>
<reference evidence="1 2" key="1">
    <citation type="journal article" date="2018" name="Mol. Plant">
        <title>The genome of Artemisia annua provides insight into the evolution of Asteraceae family and artemisinin biosynthesis.</title>
        <authorList>
            <person name="Shen Q."/>
            <person name="Zhang L."/>
            <person name="Liao Z."/>
            <person name="Wang S."/>
            <person name="Yan T."/>
            <person name="Shi P."/>
            <person name="Liu M."/>
            <person name="Fu X."/>
            <person name="Pan Q."/>
            <person name="Wang Y."/>
            <person name="Lv Z."/>
            <person name="Lu X."/>
            <person name="Zhang F."/>
            <person name="Jiang W."/>
            <person name="Ma Y."/>
            <person name="Chen M."/>
            <person name="Hao X."/>
            <person name="Li L."/>
            <person name="Tang Y."/>
            <person name="Lv G."/>
            <person name="Zhou Y."/>
            <person name="Sun X."/>
            <person name="Brodelius P.E."/>
            <person name="Rose J.K.C."/>
            <person name="Tang K."/>
        </authorList>
    </citation>
    <scope>NUCLEOTIDE SEQUENCE [LARGE SCALE GENOMIC DNA]</scope>
    <source>
        <strain evidence="2">cv. Huhao1</strain>
        <tissue evidence="1">Leaf</tissue>
    </source>
</reference>
<name>A0A2U1PMZ5_ARTAN</name>
<organism evidence="1 2">
    <name type="scientific">Artemisia annua</name>
    <name type="common">Sweet wormwood</name>
    <dbReference type="NCBI Taxonomy" id="35608"/>
    <lineage>
        <taxon>Eukaryota</taxon>
        <taxon>Viridiplantae</taxon>
        <taxon>Streptophyta</taxon>
        <taxon>Embryophyta</taxon>
        <taxon>Tracheophyta</taxon>
        <taxon>Spermatophyta</taxon>
        <taxon>Magnoliopsida</taxon>
        <taxon>eudicotyledons</taxon>
        <taxon>Gunneridae</taxon>
        <taxon>Pentapetalae</taxon>
        <taxon>asterids</taxon>
        <taxon>campanulids</taxon>
        <taxon>Asterales</taxon>
        <taxon>Asteraceae</taxon>
        <taxon>Asteroideae</taxon>
        <taxon>Anthemideae</taxon>
        <taxon>Artemisiinae</taxon>
        <taxon>Artemisia</taxon>
    </lineage>
</organism>
<dbReference type="Proteomes" id="UP000245207">
    <property type="component" value="Unassembled WGS sequence"/>
</dbReference>
<dbReference type="AlphaFoldDB" id="A0A2U1PMZ5"/>
<protein>
    <submittedName>
        <fullName evidence="1">Uncharacterized protein</fullName>
    </submittedName>
</protein>
<evidence type="ECO:0000313" key="2">
    <source>
        <dbReference type="Proteomes" id="UP000245207"/>
    </source>
</evidence>
<gene>
    <name evidence="1" type="ORF">CTI12_AA136310</name>
</gene>
<evidence type="ECO:0000313" key="1">
    <source>
        <dbReference type="EMBL" id="PWA87057.1"/>
    </source>
</evidence>
<sequence length="82" mass="9388">MATHDARWLTLILMKLSDEFELNTGAKPDWTGDWRVKEVAGRFQVSACLRSIGLEPDRKTGAKQIDEGLCLRLVKIFVKHFE</sequence>